<evidence type="ECO:0000256" key="1">
    <source>
        <dbReference type="SAM" id="MobiDB-lite"/>
    </source>
</evidence>
<organism evidence="2 3">
    <name type="scientific">Wenjunlia tyrosinilytica</name>
    <dbReference type="NCBI Taxonomy" id="1544741"/>
    <lineage>
        <taxon>Bacteria</taxon>
        <taxon>Bacillati</taxon>
        <taxon>Actinomycetota</taxon>
        <taxon>Actinomycetes</taxon>
        <taxon>Kitasatosporales</taxon>
        <taxon>Streptomycetaceae</taxon>
        <taxon>Wenjunlia</taxon>
    </lineage>
</organism>
<dbReference type="Proteomes" id="UP000641932">
    <property type="component" value="Unassembled WGS sequence"/>
</dbReference>
<evidence type="ECO:0000313" key="3">
    <source>
        <dbReference type="Proteomes" id="UP000641932"/>
    </source>
</evidence>
<comment type="caution">
    <text evidence="2">The sequence shown here is derived from an EMBL/GenBank/DDBJ whole genome shotgun (WGS) entry which is preliminary data.</text>
</comment>
<gene>
    <name evidence="2" type="ORF">GCM10012280_18370</name>
</gene>
<dbReference type="EMBL" id="BMMS01000006">
    <property type="protein sequence ID" value="GGO85180.1"/>
    <property type="molecule type" value="Genomic_DNA"/>
</dbReference>
<sequence>MCTPAPPSPQSTAEPSPEGGRWVAVLSTGVLGRGFGLAALGDGEGDRFEALGLGLGFSDFADVTDASGDEVTTAGMSRATGGVGRVEPTTNRTARITAVTLRAVHDSHMTTLRRYRDTTPY</sequence>
<accession>A0A917ZKC4</accession>
<keyword evidence="3" id="KW-1185">Reference proteome</keyword>
<dbReference type="RefSeq" id="WP_189131040.1">
    <property type="nucleotide sequence ID" value="NZ_BMMS01000006.1"/>
</dbReference>
<reference evidence="2" key="2">
    <citation type="submission" date="2020-09" db="EMBL/GenBank/DDBJ databases">
        <authorList>
            <person name="Sun Q."/>
            <person name="Zhou Y."/>
        </authorList>
    </citation>
    <scope>NUCLEOTIDE SEQUENCE</scope>
    <source>
        <strain evidence="2">CGMCC 4.7201</strain>
    </source>
</reference>
<dbReference type="AlphaFoldDB" id="A0A917ZKC4"/>
<feature type="region of interest" description="Disordered" evidence="1">
    <location>
        <begin position="1"/>
        <end position="20"/>
    </location>
</feature>
<evidence type="ECO:0000313" key="2">
    <source>
        <dbReference type="EMBL" id="GGO85180.1"/>
    </source>
</evidence>
<name>A0A917ZKC4_9ACTN</name>
<proteinExistence type="predicted"/>
<protein>
    <submittedName>
        <fullName evidence="2">Uncharacterized protein</fullName>
    </submittedName>
</protein>
<reference evidence="2" key="1">
    <citation type="journal article" date="2014" name="Int. J. Syst. Evol. Microbiol.">
        <title>Complete genome sequence of Corynebacterium casei LMG S-19264T (=DSM 44701T), isolated from a smear-ripened cheese.</title>
        <authorList>
            <consortium name="US DOE Joint Genome Institute (JGI-PGF)"/>
            <person name="Walter F."/>
            <person name="Albersmeier A."/>
            <person name="Kalinowski J."/>
            <person name="Ruckert C."/>
        </authorList>
    </citation>
    <scope>NUCLEOTIDE SEQUENCE</scope>
    <source>
        <strain evidence="2">CGMCC 4.7201</strain>
    </source>
</reference>